<dbReference type="EC" id="2.7.13.3" evidence="2"/>
<dbReference type="InterPro" id="IPR011712">
    <property type="entry name" value="Sig_transdc_His_kin_sub3_dim/P"/>
</dbReference>
<dbReference type="AlphaFoldDB" id="A0A837D9W7"/>
<evidence type="ECO:0000256" key="8">
    <source>
        <dbReference type="ARBA" id="ARBA00023012"/>
    </source>
</evidence>
<protein>
    <recommendedName>
        <fullName evidence="2">histidine kinase</fullName>
        <ecNumber evidence="2">2.7.13.3</ecNumber>
    </recommendedName>
</protein>
<dbReference type="Proteomes" id="UP000030848">
    <property type="component" value="Unassembled WGS sequence"/>
</dbReference>
<accession>A0A837D9W7</accession>
<evidence type="ECO:0000256" key="4">
    <source>
        <dbReference type="ARBA" id="ARBA00022679"/>
    </source>
</evidence>
<evidence type="ECO:0000313" key="13">
    <source>
        <dbReference type="EMBL" id="KHF44659.1"/>
    </source>
</evidence>
<dbReference type="GO" id="GO:0005524">
    <property type="term" value="F:ATP binding"/>
    <property type="evidence" value="ECO:0007669"/>
    <property type="project" value="UniProtKB-KW"/>
</dbReference>
<dbReference type="Pfam" id="PF02518">
    <property type="entry name" value="HATPase_c"/>
    <property type="match status" value="1"/>
</dbReference>
<evidence type="ECO:0000259" key="11">
    <source>
        <dbReference type="Pfam" id="PF02518"/>
    </source>
</evidence>
<proteinExistence type="predicted"/>
<gene>
    <name evidence="13" type="ORF">MINT15_15410</name>
</gene>
<dbReference type="Gene3D" id="3.30.565.10">
    <property type="entry name" value="Histidine kinase-like ATPase, C-terminal domain"/>
    <property type="match status" value="1"/>
</dbReference>
<dbReference type="GO" id="GO:0016020">
    <property type="term" value="C:membrane"/>
    <property type="evidence" value="ECO:0007669"/>
    <property type="project" value="InterPro"/>
</dbReference>
<organism evidence="13 14">
    <name type="scientific">Saccharomonospora viridis</name>
    <dbReference type="NCBI Taxonomy" id="1852"/>
    <lineage>
        <taxon>Bacteria</taxon>
        <taxon>Bacillati</taxon>
        <taxon>Actinomycetota</taxon>
        <taxon>Actinomycetes</taxon>
        <taxon>Pseudonocardiales</taxon>
        <taxon>Pseudonocardiaceae</taxon>
        <taxon>Saccharomonospora</taxon>
    </lineage>
</organism>
<evidence type="ECO:0000256" key="10">
    <source>
        <dbReference type="SAM" id="Phobius"/>
    </source>
</evidence>
<evidence type="ECO:0000256" key="5">
    <source>
        <dbReference type="ARBA" id="ARBA00022741"/>
    </source>
</evidence>
<evidence type="ECO:0000256" key="6">
    <source>
        <dbReference type="ARBA" id="ARBA00022777"/>
    </source>
</evidence>
<dbReference type="InterPro" id="IPR050482">
    <property type="entry name" value="Sensor_HK_TwoCompSys"/>
</dbReference>
<dbReference type="GO" id="GO:0046983">
    <property type="term" value="F:protein dimerization activity"/>
    <property type="evidence" value="ECO:0007669"/>
    <property type="project" value="InterPro"/>
</dbReference>
<feature type="transmembrane region" description="Helical" evidence="10">
    <location>
        <begin position="341"/>
        <end position="362"/>
    </location>
</feature>
<evidence type="ECO:0000313" key="14">
    <source>
        <dbReference type="Proteomes" id="UP000030848"/>
    </source>
</evidence>
<feature type="transmembrane region" description="Helical" evidence="10">
    <location>
        <begin position="315"/>
        <end position="335"/>
    </location>
</feature>
<evidence type="ECO:0000256" key="1">
    <source>
        <dbReference type="ARBA" id="ARBA00000085"/>
    </source>
</evidence>
<feature type="domain" description="Histidine kinase/HSP90-like ATPase" evidence="11">
    <location>
        <begin position="501"/>
        <end position="592"/>
    </location>
</feature>
<dbReference type="Gene3D" id="1.20.5.1930">
    <property type="match status" value="1"/>
</dbReference>
<feature type="transmembrane region" description="Helical" evidence="10">
    <location>
        <begin position="172"/>
        <end position="191"/>
    </location>
</feature>
<dbReference type="Pfam" id="PF07730">
    <property type="entry name" value="HisKA_3"/>
    <property type="match status" value="1"/>
</dbReference>
<keyword evidence="5" id="KW-0547">Nucleotide-binding</keyword>
<feature type="transmembrane region" description="Helical" evidence="10">
    <location>
        <begin position="142"/>
        <end position="160"/>
    </location>
</feature>
<evidence type="ECO:0000256" key="3">
    <source>
        <dbReference type="ARBA" id="ARBA00022553"/>
    </source>
</evidence>
<dbReference type="SUPFAM" id="SSF55874">
    <property type="entry name" value="ATPase domain of HSP90 chaperone/DNA topoisomerase II/histidine kinase"/>
    <property type="match status" value="1"/>
</dbReference>
<feature type="transmembrane region" description="Helical" evidence="10">
    <location>
        <begin position="291"/>
        <end position="308"/>
    </location>
</feature>
<dbReference type="InterPro" id="IPR003594">
    <property type="entry name" value="HATPase_dom"/>
</dbReference>
<keyword evidence="10" id="KW-0812">Transmembrane</keyword>
<feature type="transmembrane region" description="Helical" evidence="10">
    <location>
        <begin position="39"/>
        <end position="57"/>
    </location>
</feature>
<keyword evidence="3" id="KW-0597">Phosphoprotein</keyword>
<feature type="region of interest" description="Disordered" evidence="9">
    <location>
        <begin position="537"/>
        <end position="557"/>
    </location>
</feature>
<dbReference type="CDD" id="cd16917">
    <property type="entry name" value="HATPase_UhpB-NarQ-NarX-like"/>
    <property type="match status" value="1"/>
</dbReference>
<feature type="transmembrane region" description="Helical" evidence="10">
    <location>
        <begin position="262"/>
        <end position="285"/>
    </location>
</feature>
<keyword evidence="7" id="KW-0067">ATP-binding</keyword>
<name>A0A837D9W7_9PSEU</name>
<dbReference type="PANTHER" id="PTHR24421:SF10">
    <property type="entry name" value="NITRATE_NITRITE SENSOR PROTEIN NARQ"/>
    <property type="match status" value="1"/>
</dbReference>
<dbReference type="PANTHER" id="PTHR24421">
    <property type="entry name" value="NITRATE/NITRITE SENSOR PROTEIN NARX-RELATED"/>
    <property type="match status" value="1"/>
</dbReference>
<evidence type="ECO:0000256" key="9">
    <source>
        <dbReference type="SAM" id="MobiDB-lite"/>
    </source>
</evidence>
<feature type="domain" description="Signal transduction histidine kinase subgroup 3 dimerisation and phosphoacceptor" evidence="12">
    <location>
        <begin position="384"/>
        <end position="448"/>
    </location>
</feature>
<comment type="catalytic activity">
    <reaction evidence="1">
        <text>ATP + protein L-histidine = ADP + protein N-phospho-L-histidine.</text>
        <dbReference type="EC" id="2.7.13.3"/>
    </reaction>
</comment>
<keyword evidence="10" id="KW-1133">Transmembrane helix</keyword>
<dbReference type="InterPro" id="IPR036890">
    <property type="entry name" value="HATPase_C_sf"/>
</dbReference>
<feature type="transmembrane region" description="Helical" evidence="10">
    <location>
        <begin position="235"/>
        <end position="255"/>
    </location>
</feature>
<reference evidence="13 14" key="1">
    <citation type="submission" date="2014-10" db="EMBL/GenBank/DDBJ databases">
        <title>Genome sequence of Micropolyspora internatus JCM3315.</title>
        <authorList>
            <person name="Shin S.-K."/>
            <person name="Yi H."/>
        </authorList>
    </citation>
    <scope>NUCLEOTIDE SEQUENCE [LARGE SCALE GENOMIC DNA]</scope>
    <source>
        <strain evidence="13 14">JCM 3315</strain>
    </source>
</reference>
<dbReference type="EMBL" id="JRZE01000003">
    <property type="protein sequence ID" value="KHF44659.1"/>
    <property type="molecule type" value="Genomic_DNA"/>
</dbReference>
<keyword evidence="8" id="KW-0902">Two-component regulatory system</keyword>
<comment type="caution">
    <text evidence="13">The sequence shown here is derived from an EMBL/GenBank/DDBJ whole genome shotgun (WGS) entry which is preliminary data.</text>
</comment>
<feature type="transmembrane region" description="Helical" evidence="10">
    <location>
        <begin position="63"/>
        <end position="83"/>
    </location>
</feature>
<evidence type="ECO:0000259" key="12">
    <source>
        <dbReference type="Pfam" id="PF07730"/>
    </source>
</evidence>
<keyword evidence="4 13" id="KW-0808">Transferase</keyword>
<keyword evidence="10" id="KW-0472">Membrane</keyword>
<keyword evidence="6 13" id="KW-0418">Kinase</keyword>
<evidence type="ECO:0000256" key="2">
    <source>
        <dbReference type="ARBA" id="ARBA00012438"/>
    </source>
</evidence>
<feature type="transmembrane region" description="Helical" evidence="10">
    <location>
        <begin position="212"/>
        <end position="229"/>
    </location>
</feature>
<evidence type="ECO:0000256" key="7">
    <source>
        <dbReference type="ARBA" id="ARBA00022840"/>
    </source>
</evidence>
<dbReference type="GO" id="GO:0000155">
    <property type="term" value="F:phosphorelay sensor kinase activity"/>
    <property type="evidence" value="ECO:0007669"/>
    <property type="project" value="InterPro"/>
</dbReference>
<dbReference type="OrthoDB" id="227596at2"/>
<dbReference type="RefSeq" id="WP_037309487.1">
    <property type="nucleotide sequence ID" value="NZ_FOWS01000002.1"/>
</dbReference>
<sequence length="601" mass="64026">MAGWPTPAERRLPYRRGVSRRSVRDLAALVSQRFGLPEIALFAAVLCDLVIIATSAFDGIDAVVQELWLLSGVVALSACALWSATRPGRAVMAGAAVLVSSSVLFKLTDTPSFTALLEGITFAETVAGVELLYYAVLRLPPIAAFCASALLVAATLLASAVRTDFWKDDTPITTLFAGAVVFLLIVLAVAYQRMSRRPRLEQNPLTALLRQQWLLVAPLATLLLLEMFTAAETGLFGLLVLLCSVGTVVAAVLAPRAPAWSAVYYSVFIVVAGAIRWFTGVLAGYADLYGLSYTVMLSGMAVVVSVVRHEPPARAAWLLVLQSSAVAMVVLPNMPKNLVEIRITFVMALLALGICVAIGMFLRARDSERARVVAAAVSDAQTAERMALARELHDVVAHHVTGIVVQAQAARMLAEQNPAVVVEALGQIEKAGTDAMKAMRRLVQSMRGDAPAGASEFSEQATSDLAADLRRLVDAGNHGVPTGLELDIPPDLPQEVSRSTLRVVQESLTNVGKHAENATKASVTVRAVDGELHIRVADDGTGGTRQRAGRPTEDSGYGLVGMRERIDLLRGRLSAGPSAEGGWLVEAWIPLASEAGRKDDE</sequence>